<dbReference type="AlphaFoldDB" id="A0A2K9IYW5"/>
<feature type="transmembrane region" description="Helical" evidence="1">
    <location>
        <begin position="122"/>
        <end position="144"/>
    </location>
</feature>
<dbReference type="InterPro" id="IPR006976">
    <property type="entry name" value="VanZ-like"/>
</dbReference>
<accession>A0A2K9IYW5</accession>
<dbReference type="EMBL" id="CP018622">
    <property type="protein sequence ID" value="AUJ24877.1"/>
    <property type="molecule type" value="Genomic_DNA"/>
</dbReference>
<feature type="domain" description="VanZ-like" evidence="2">
    <location>
        <begin position="45"/>
        <end position="173"/>
    </location>
</feature>
<sequence length="182" mass="21302">MMTWLPHVLLLFVLPTWLIYGISRFLFYRKYKLRIMIELTILGYITYFIILFYVVWMTPTLLLEYLPINLIPFKTIFQYFVEVSTGTLAFSTAFINIAGNILLTVPIGFLIYIIYRRVSFNKLLLIALMFPLVIETGQLVLHLVDISTRTIDIDDLILNALGIVIGYYLLYLIQLFIKVKNT</sequence>
<keyword evidence="1" id="KW-1133">Transmembrane helix</keyword>
<name>A0A2K9IYW5_9BACI</name>
<dbReference type="PANTHER" id="PTHR36834">
    <property type="entry name" value="MEMBRANE PROTEIN-RELATED"/>
    <property type="match status" value="1"/>
</dbReference>
<proteinExistence type="predicted"/>
<feature type="transmembrane region" description="Helical" evidence="1">
    <location>
        <begin position="39"/>
        <end position="56"/>
    </location>
</feature>
<evidence type="ECO:0000313" key="4">
    <source>
        <dbReference type="Proteomes" id="UP000234237"/>
    </source>
</evidence>
<dbReference type="PANTHER" id="PTHR36834:SF1">
    <property type="entry name" value="INTEGRAL MEMBRANE PROTEIN"/>
    <property type="match status" value="1"/>
</dbReference>
<evidence type="ECO:0000256" key="1">
    <source>
        <dbReference type="SAM" id="Phobius"/>
    </source>
</evidence>
<gene>
    <name evidence="3" type="ORF">A21D_01796</name>
</gene>
<keyword evidence="1" id="KW-0472">Membrane</keyword>
<protein>
    <submittedName>
        <fullName evidence="3">VanZ like family protein</fullName>
    </submittedName>
</protein>
<dbReference type="Pfam" id="PF04892">
    <property type="entry name" value="VanZ"/>
    <property type="match status" value="1"/>
</dbReference>
<dbReference type="Proteomes" id="UP000234237">
    <property type="component" value="Chromosome"/>
</dbReference>
<dbReference type="STRING" id="302167.GCA_900166595_00510"/>
<dbReference type="InterPro" id="IPR053150">
    <property type="entry name" value="Teicoplanin_resist-assoc"/>
</dbReference>
<feature type="transmembrane region" description="Helical" evidence="1">
    <location>
        <begin position="156"/>
        <end position="177"/>
    </location>
</feature>
<evidence type="ECO:0000313" key="3">
    <source>
        <dbReference type="EMBL" id="AUJ24877.1"/>
    </source>
</evidence>
<evidence type="ECO:0000259" key="2">
    <source>
        <dbReference type="Pfam" id="PF04892"/>
    </source>
</evidence>
<feature type="transmembrane region" description="Helical" evidence="1">
    <location>
        <begin position="6"/>
        <end position="27"/>
    </location>
</feature>
<feature type="transmembrane region" description="Helical" evidence="1">
    <location>
        <begin position="93"/>
        <end position="115"/>
    </location>
</feature>
<reference evidence="4" key="1">
    <citation type="submission" date="2016-11" db="EMBL/GenBank/DDBJ databases">
        <title>Complete genome sequence of Virgibacillus pantothenticus 21D, a halophilic bacterium isolated from the deep hypersaline anoxic basin Discovery in the Mediterranean Sea.</title>
        <authorList>
            <person name="Zeaiter Z."/>
            <person name="Booth J.M."/>
            <person name="Prosdocimi E.M."/>
            <person name="Mapelli F."/>
            <person name="Fusi M."/>
            <person name="Daffonchio D."/>
            <person name="Borin S."/>
            <person name="Crotti E."/>
        </authorList>
    </citation>
    <scope>NUCLEOTIDE SEQUENCE [LARGE SCALE GENOMIC DNA]</scope>
    <source>
        <strain evidence="4">21D</strain>
    </source>
</reference>
<keyword evidence="1" id="KW-0812">Transmembrane</keyword>
<dbReference type="KEGG" id="vpn:A21D_01796"/>
<organism evidence="3 4">
    <name type="scientific">Virgibacillus dokdonensis</name>
    <dbReference type="NCBI Taxonomy" id="302167"/>
    <lineage>
        <taxon>Bacteria</taxon>
        <taxon>Bacillati</taxon>
        <taxon>Bacillota</taxon>
        <taxon>Bacilli</taxon>
        <taxon>Bacillales</taxon>
        <taxon>Bacillaceae</taxon>
        <taxon>Virgibacillus</taxon>
    </lineage>
</organism>